<dbReference type="AlphaFoldDB" id="A0A0P1INL8"/>
<dbReference type="Proteomes" id="UP000051870">
    <property type="component" value="Unassembled WGS sequence"/>
</dbReference>
<dbReference type="GeneID" id="83879880"/>
<dbReference type="STRING" id="1715693.PH7735_00806"/>
<accession>A0A0P1INL8</accession>
<dbReference type="EMBL" id="CYTW01000001">
    <property type="protein sequence ID" value="CUJ87711.1"/>
    <property type="molecule type" value="Genomic_DNA"/>
</dbReference>
<evidence type="ECO:0000313" key="2">
    <source>
        <dbReference type="Proteomes" id="UP000051870"/>
    </source>
</evidence>
<evidence type="ECO:0000313" key="1">
    <source>
        <dbReference type="EMBL" id="CUJ87711.1"/>
    </source>
</evidence>
<protein>
    <submittedName>
        <fullName evidence="1">Uncharacterized protein</fullName>
    </submittedName>
</protein>
<name>A0A0P1INL8_9RHOB</name>
<organism evidence="1 2">
    <name type="scientific">Shimia thalassica</name>
    <dbReference type="NCBI Taxonomy" id="1715693"/>
    <lineage>
        <taxon>Bacteria</taxon>
        <taxon>Pseudomonadati</taxon>
        <taxon>Pseudomonadota</taxon>
        <taxon>Alphaproteobacteria</taxon>
        <taxon>Rhodobacterales</taxon>
        <taxon>Roseobacteraceae</taxon>
    </lineage>
</organism>
<keyword evidence="2" id="KW-1185">Reference proteome</keyword>
<reference evidence="2" key="1">
    <citation type="submission" date="2015-09" db="EMBL/GenBank/DDBJ databases">
        <authorList>
            <person name="Rodrigo-Torres Lidia"/>
            <person name="Arahal R.David."/>
        </authorList>
    </citation>
    <scope>NUCLEOTIDE SEQUENCE [LARGE SCALE GENOMIC DNA]</scope>
    <source>
        <strain evidence="2">CECT 7735</strain>
    </source>
</reference>
<sequence length="67" mass="7206">MNISGQAEKAGGLLFAAADEMADIARQLPPGPDREMLKGAERTFFNEGFFTVLANLSEFGATQEPTE</sequence>
<proteinExistence type="predicted"/>
<dbReference type="RefSeq" id="WP_058309998.1">
    <property type="nucleotide sequence ID" value="NZ_CYTW01000001.1"/>
</dbReference>
<gene>
    <name evidence="1" type="ORF">PH7735_00806</name>
</gene>